<dbReference type="Pfam" id="PF01497">
    <property type="entry name" value="Peripla_BP_2"/>
    <property type="match status" value="1"/>
</dbReference>
<dbReference type="PANTHER" id="PTHR30532:SF24">
    <property type="entry name" value="FERRIC ENTEROBACTIN-BINDING PERIPLASMIC PROTEIN FEPB"/>
    <property type="match status" value="1"/>
</dbReference>
<comment type="similarity">
    <text evidence="2">Belongs to the bacterial solute-binding protein 8 family.</text>
</comment>
<evidence type="ECO:0000259" key="6">
    <source>
        <dbReference type="PROSITE" id="PS50983"/>
    </source>
</evidence>
<gene>
    <name evidence="7" type="ORF">LMF89_11340</name>
</gene>
<comment type="caution">
    <text evidence="7">The sequence shown here is derived from an EMBL/GenBank/DDBJ whole genome shotgun (WGS) entry which is preliminary data.</text>
</comment>
<evidence type="ECO:0000256" key="2">
    <source>
        <dbReference type="ARBA" id="ARBA00008814"/>
    </source>
</evidence>
<evidence type="ECO:0000256" key="1">
    <source>
        <dbReference type="ARBA" id="ARBA00004196"/>
    </source>
</evidence>
<organism evidence="7 8">
    <name type="scientific">Pelosinus baikalensis</name>
    <dbReference type="NCBI Taxonomy" id="2892015"/>
    <lineage>
        <taxon>Bacteria</taxon>
        <taxon>Bacillati</taxon>
        <taxon>Bacillota</taxon>
        <taxon>Negativicutes</taxon>
        <taxon>Selenomonadales</taxon>
        <taxon>Sporomusaceae</taxon>
        <taxon>Pelosinus</taxon>
    </lineage>
</organism>
<dbReference type="PROSITE" id="PS50983">
    <property type="entry name" value="FE_B12_PBP"/>
    <property type="match status" value="1"/>
</dbReference>
<evidence type="ECO:0000256" key="3">
    <source>
        <dbReference type="ARBA" id="ARBA00022448"/>
    </source>
</evidence>
<dbReference type="RefSeq" id="WP_229535153.1">
    <property type="nucleotide sequence ID" value="NZ_JAJHJB010000013.1"/>
</dbReference>
<comment type="subcellular location">
    <subcellularLocation>
        <location evidence="1">Cell envelope</location>
    </subcellularLocation>
</comment>
<proteinExistence type="inferred from homology"/>
<feature type="compositionally biased region" description="Polar residues" evidence="5">
    <location>
        <begin position="25"/>
        <end position="38"/>
    </location>
</feature>
<keyword evidence="3" id="KW-0813">Transport</keyword>
<dbReference type="PANTHER" id="PTHR30532">
    <property type="entry name" value="IRON III DICITRATE-BINDING PERIPLASMIC PROTEIN"/>
    <property type="match status" value="1"/>
</dbReference>
<dbReference type="Gene3D" id="3.40.50.1980">
    <property type="entry name" value="Nitrogenase molybdenum iron protein domain"/>
    <property type="match status" value="2"/>
</dbReference>
<feature type="domain" description="Fe/B12 periplasmic-binding" evidence="6">
    <location>
        <begin position="68"/>
        <end position="324"/>
    </location>
</feature>
<dbReference type="Proteomes" id="UP001165492">
    <property type="component" value="Unassembled WGS sequence"/>
</dbReference>
<dbReference type="InterPro" id="IPR002491">
    <property type="entry name" value="ABC_transptr_periplasmic_BD"/>
</dbReference>
<evidence type="ECO:0000256" key="5">
    <source>
        <dbReference type="SAM" id="MobiDB-lite"/>
    </source>
</evidence>
<keyword evidence="8" id="KW-1185">Reference proteome</keyword>
<evidence type="ECO:0000256" key="4">
    <source>
        <dbReference type="ARBA" id="ARBA00022729"/>
    </source>
</evidence>
<name>A0ABS8HRZ5_9FIRM</name>
<dbReference type="PROSITE" id="PS51257">
    <property type="entry name" value="PROKAR_LIPOPROTEIN"/>
    <property type="match status" value="1"/>
</dbReference>
<dbReference type="SUPFAM" id="SSF53807">
    <property type="entry name" value="Helical backbone' metal receptor"/>
    <property type="match status" value="1"/>
</dbReference>
<dbReference type="EMBL" id="JAJHJB010000013">
    <property type="protein sequence ID" value="MCC5465950.1"/>
    <property type="molecule type" value="Genomic_DNA"/>
</dbReference>
<keyword evidence="4" id="KW-0732">Signal</keyword>
<reference evidence="7" key="1">
    <citation type="submission" date="2021-11" db="EMBL/GenBank/DDBJ databases">
        <title>Description of a new species Pelosinus isolated from the bottom sediments of Lake Baikal.</title>
        <authorList>
            <person name="Zakharyuk A."/>
        </authorList>
    </citation>
    <scope>NUCLEOTIDE SEQUENCE</scope>
    <source>
        <strain evidence="7">Bkl1</strain>
    </source>
</reference>
<evidence type="ECO:0000313" key="8">
    <source>
        <dbReference type="Proteomes" id="UP001165492"/>
    </source>
</evidence>
<dbReference type="CDD" id="cd01146">
    <property type="entry name" value="FhuD"/>
    <property type="match status" value="1"/>
</dbReference>
<feature type="region of interest" description="Disordered" evidence="5">
    <location>
        <begin position="25"/>
        <end position="46"/>
    </location>
</feature>
<dbReference type="InterPro" id="IPR051313">
    <property type="entry name" value="Bact_iron-sidero_bind"/>
</dbReference>
<evidence type="ECO:0000313" key="7">
    <source>
        <dbReference type="EMBL" id="MCC5465950.1"/>
    </source>
</evidence>
<accession>A0ABS8HRZ5</accession>
<protein>
    <submittedName>
        <fullName evidence="7">Iron-siderophore ABC transporter substrate-binding protein</fullName>
    </submittedName>
</protein>
<sequence length="324" mass="35691">MKRIVVILLSLGIVTGGLVGCSNQPKTNIASKPSSDSSEMPGKKEAAFPRTYIDSKGNKIIIEKQPQRIAIVAFPLVETMFALNAPPVAAPQVTVMSQWDSLKPYLAANSLIDLGSQTSINLEKLLDVEPELIIGTRYNEEIYDELSKIAPVVLLDTQPLSLDWRSVPREIAKVIGKEQDAEARIAQLEWLIVQSRDKLLPYQEETFAFLALADKGSFGIFGKQNYPAYFDDQSGLGLHAPNGYPERTGRISLERLAELNPDHIFFMKVPGIEKKLEDLKGSSIWSALQAVKGGHVYFVDRSGFTVGIVATEYGVKSVVKTLTK</sequence>